<reference evidence="2" key="1">
    <citation type="submission" date="2020-10" db="EMBL/GenBank/DDBJ databases">
        <authorList>
            <person name="Gilroy R."/>
        </authorList>
    </citation>
    <scope>NUCLEOTIDE SEQUENCE</scope>
    <source>
        <strain evidence="2">ChiBcec2-4451</strain>
    </source>
</reference>
<accession>A0A9D1NTL1</accession>
<protein>
    <submittedName>
        <fullName evidence="2">YidC/Oxa1 family membrane protein insertase</fullName>
    </submittedName>
</protein>
<dbReference type="Proteomes" id="UP000886723">
    <property type="component" value="Unassembled WGS sequence"/>
</dbReference>
<gene>
    <name evidence="2" type="ORF">IAA63_02710</name>
</gene>
<dbReference type="EMBL" id="DVON01000051">
    <property type="protein sequence ID" value="HIV12036.1"/>
    <property type="molecule type" value="Genomic_DNA"/>
</dbReference>
<comment type="caution">
    <text evidence="2">The sequence shown here is derived from an EMBL/GenBank/DDBJ whole genome shotgun (WGS) entry which is preliminary data.</text>
</comment>
<feature type="transmembrane region" description="Helical" evidence="1">
    <location>
        <begin position="7"/>
        <end position="30"/>
    </location>
</feature>
<reference evidence="2" key="2">
    <citation type="journal article" date="2021" name="PeerJ">
        <title>Extensive microbial diversity within the chicken gut microbiome revealed by metagenomics and culture.</title>
        <authorList>
            <person name="Gilroy R."/>
            <person name="Ravi A."/>
            <person name="Getino M."/>
            <person name="Pursley I."/>
            <person name="Horton D.L."/>
            <person name="Alikhan N.F."/>
            <person name="Baker D."/>
            <person name="Gharbi K."/>
            <person name="Hall N."/>
            <person name="Watson M."/>
            <person name="Adriaenssens E.M."/>
            <person name="Foster-Nyarko E."/>
            <person name="Jarju S."/>
            <person name="Secka A."/>
            <person name="Antonio M."/>
            <person name="Oren A."/>
            <person name="Chaudhuri R.R."/>
            <person name="La Ragione R."/>
            <person name="Hildebrand F."/>
            <person name="Pallen M.J."/>
        </authorList>
    </citation>
    <scope>NUCLEOTIDE SEQUENCE</scope>
    <source>
        <strain evidence="2">ChiBcec2-4451</strain>
    </source>
</reference>
<keyword evidence="1" id="KW-0812">Transmembrane</keyword>
<dbReference type="AlphaFoldDB" id="A0A9D1NTL1"/>
<name>A0A9D1NTL1_9FIRM</name>
<evidence type="ECO:0000313" key="3">
    <source>
        <dbReference type="Proteomes" id="UP000886723"/>
    </source>
</evidence>
<keyword evidence="1" id="KW-0472">Membrane</keyword>
<feature type="non-terminal residue" evidence="2">
    <location>
        <position position="1"/>
    </location>
</feature>
<organism evidence="2 3">
    <name type="scientific">Candidatus Pullilachnospira stercoravium</name>
    <dbReference type="NCBI Taxonomy" id="2840913"/>
    <lineage>
        <taxon>Bacteria</taxon>
        <taxon>Bacillati</taxon>
        <taxon>Bacillota</taxon>
        <taxon>Clostridia</taxon>
        <taxon>Lachnospirales</taxon>
        <taxon>Lachnospiraceae</taxon>
        <taxon>Lachnospiraceae incertae sedis</taxon>
        <taxon>Candidatus Pullilachnospira</taxon>
    </lineage>
</organism>
<proteinExistence type="predicted"/>
<sequence length="142" mass="16103">TMRGMNTFMPIMSAILCFSFPVGIGIYWIVGAVIRCVQQIVINNYMNKIDMEDLVRHNQEKVKKKLEKKGVDPQKINQQARMNVRNIQEPQTKTGSSVADKAANVKKSTDYYKNANTSYKPGSLAAKANMVRQFDEKNGKKK</sequence>
<evidence type="ECO:0000256" key="1">
    <source>
        <dbReference type="SAM" id="Phobius"/>
    </source>
</evidence>
<evidence type="ECO:0000313" key="2">
    <source>
        <dbReference type="EMBL" id="HIV12036.1"/>
    </source>
</evidence>
<keyword evidence="1" id="KW-1133">Transmembrane helix</keyword>